<feature type="signal peptide" evidence="1">
    <location>
        <begin position="1"/>
        <end position="23"/>
    </location>
</feature>
<dbReference type="PATRIC" id="fig|1173022.3.peg.1698"/>
<evidence type="ECO:0000259" key="2">
    <source>
        <dbReference type="Pfam" id="PF20670"/>
    </source>
</evidence>
<dbReference type="Pfam" id="PF20670">
    <property type="entry name" value="DUF6816"/>
    <property type="match status" value="1"/>
</dbReference>
<proteinExistence type="predicted"/>
<dbReference type="Proteomes" id="UP000010472">
    <property type="component" value="Chromosome"/>
</dbReference>
<dbReference type="KEGG" id="cep:Cri9333_1571"/>
<dbReference type="HOGENOM" id="CLU_075508_0_0_3"/>
<feature type="chain" id="PRO_5003937232" description="DUF6816 domain-containing protein" evidence="1">
    <location>
        <begin position="24"/>
        <end position="255"/>
    </location>
</feature>
<reference evidence="3 4" key="1">
    <citation type="submission" date="2012-06" db="EMBL/GenBank/DDBJ databases">
        <title>Finished chromosome of genome of Crinalium epipsammum PCC 9333.</title>
        <authorList>
            <consortium name="US DOE Joint Genome Institute"/>
            <person name="Gugger M."/>
            <person name="Coursin T."/>
            <person name="Rippka R."/>
            <person name="Tandeau De Marsac N."/>
            <person name="Huntemann M."/>
            <person name="Wei C.-L."/>
            <person name="Han J."/>
            <person name="Detter J.C."/>
            <person name="Han C."/>
            <person name="Tapia R."/>
            <person name="Davenport K."/>
            <person name="Daligault H."/>
            <person name="Erkkila T."/>
            <person name="Gu W."/>
            <person name="Munk A.C.C."/>
            <person name="Teshima H."/>
            <person name="Xu Y."/>
            <person name="Chain P."/>
            <person name="Chen A."/>
            <person name="Krypides N."/>
            <person name="Mavromatis K."/>
            <person name="Markowitz V."/>
            <person name="Szeto E."/>
            <person name="Ivanova N."/>
            <person name="Mikhailova N."/>
            <person name="Ovchinnikova G."/>
            <person name="Pagani I."/>
            <person name="Pati A."/>
            <person name="Goodwin L."/>
            <person name="Peters L."/>
            <person name="Pitluck S."/>
            <person name="Woyke T."/>
            <person name="Kerfeld C."/>
        </authorList>
    </citation>
    <scope>NUCLEOTIDE SEQUENCE [LARGE SCALE GENOMIC DNA]</scope>
    <source>
        <strain evidence="3 4">PCC 9333</strain>
    </source>
</reference>
<sequence length="255" mass="28264">MLRVFCNFCLVIILLFWSNAAQAGQLSQRLAQFSHWESKPPVSAASGDLIYPNWIEGTWNVTSTLVDLAAPLAPDVVTPGFESNRQYLNQPVSFTVSFVKASSTTQTGIILPLQTSTQVIADRAFNGLNIGRAYLGDRAIQSVKVDPNSPNRQITLLKGDRQLISIVTGRNSESPNSDQFVATEVSQQIFGSKPQLYFNTVETTTAYTLIQSKTPKIEADQVTAVYLSPQDPDYFKAIDKPVALYRYRLQLLPLE</sequence>
<evidence type="ECO:0000256" key="1">
    <source>
        <dbReference type="SAM" id="SignalP"/>
    </source>
</evidence>
<dbReference type="OrthoDB" id="481107at2"/>
<dbReference type="eggNOG" id="ENOG502Z91K">
    <property type="taxonomic scope" value="Bacteria"/>
</dbReference>
<dbReference type="InterPro" id="IPR049213">
    <property type="entry name" value="DUF6816"/>
</dbReference>
<accession>K9VWU3</accession>
<keyword evidence="4" id="KW-1185">Reference proteome</keyword>
<dbReference type="AlphaFoldDB" id="K9VWU3"/>
<evidence type="ECO:0000313" key="4">
    <source>
        <dbReference type="Proteomes" id="UP000010472"/>
    </source>
</evidence>
<organism evidence="3 4">
    <name type="scientific">Crinalium epipsammum PCC 9333</name>
    <dbReference type="NCBI Taxonomy" id="1173022"/>
    <lineage>
        <taxon>Bacteria</taxon>
        <taxon>Bacillati</taxon>
        <taxon>Cyanobacteriota</taxon>
        <taxon>Cyanophyceae</taxon>
        <taxon>Gomontiellales</taxon>
        <taxon>Gomontiellaceae</taxon>
        <taxon>Crinalium</taxon>
    </lineage>
</organism>
<dbReference type="STRING" id="1173022.Cri9333_1571"/>
<feature type="domain" description="DUF6816" evidence="2">
    <location>
        <begin position="44"/>
        <end position="251"/>
    </location>
</feature>
<dbReference type="EMBL" id="CP003620">
    <property type="protein sequence ID" value="AFZ12461.1"/>
    <property type="molecule type" value="Genomic_DNA"/>
</dbReference>
<dbReference type="RefSeq" id="WP_015202582.1">
    <property type="nucleotide sequence ID" value="NC_019753.1"/>
</dbReference>
<protein>
    <recommendedName>
        <fullName evidence="2">DUF6816 domain-containing protein</fullName>
    </recommendedName>
</protein>
<keyword evidence="1" id="KW-0732">Signal</keyword>
<gene>
    <name evidence="3" type="ORF">Cri9333_1571</name>
</gene>
<name>K9VWU3_9CYAN</name>
<evidence type="ECO:0000313" key="3">
    <source>
        <dbReference type="EMBL" id="AFZ12461.1"/>
    </source>
</evidence>